<evidence type="ECO:0000313" key="11">
    <source>
        <dbReference type="EMBL" id="KAK8750074.1"/>
    </source>
</evidence>
<dbReference type="EMBL" id="JARKIK010000008">
    <property type="protein sequence ID" value="KAK8750074.1"/>
    <property type="molecule type" value="Genomic_DNA"/>
</dbReference>
<dbReference type="InterPro" id="IPR050249">
    <property type="entry name" value="Pseudomonas-type_ThrB"/>
</dbReference>
<evidence type="ECO:0000256" key="3">
    <source>
        <dbReference type="ARBA" id="ARBA00022490"/>
    </source>
</evidence>
<feature type="non-terminal residue" evidence="11">
    <location>
        <position position="1"/>
    </location>
</feature>
<keyword evidence="4" id="KW-0808">Transferase</keyword>
<dbReference type="Gene3D" id="3.90.1200.10">
    <property type="match status" value="1"/>
</dbReference>
<comment type="function">
    <text evidence="7">Catalyzes the GTP-dependent phosphorylation of 5-hydroxy-L-lysine.</text>
</comment>
<dbReference type="PANTHER" id="PTHR21064">
    <property type="entry name" value="AMINOGLYCOSIDE PHOSPHOTRANSFERASE DOMAIN-CONTAINING PROTEIN-RELATED"/>
    <property type="match status" value="1"/>
</dbReference>
<keyword evidence="3" id="KW-0963">Cytoplasm</keyword>
<dbReference type="InterPro" id="IPR011009">
    <property type="entry name" value="Kinase-like_dom_sf"/>
</dbReference>
<evidence type="ECO:0000256" key="4">
    <source>
        <dbReference type="ARBA" id="ARBA00022679"/>
    </source>
</evidence>
<evidence type="ECO:0000259" key="10">
    <source>
        <dbReference type="Pfam" id="PF01636"/>
    </source>
</evidence>
<evidence type="ECO:0000256" key="1">
    <source>
        <dbReference type="ARBA" id="ARBA00004496"/>
    </source>
</evidence>
<comment type="catalytic activity">
    <reaction evidence="6">
        <text>(5R)-5-hydroxy-L-lysine + GTP = (5R)-5-phosphooxy-L-lysine + GDP + H(+)</text>
        <dbReference type="Rhea" id="RHEA:19049"/>
        <dbReference type="ChEBI" id="CHEBI:15378"/>
        <dbReference type="ChEBI" id="CHEBI:37565"/>
        <dbReference type="ChEBI" id="CHEBI:57882"/>
        <dbReference type="ChEBI" id="CHEBI:58189"/>
        <dbReference type="ChEBI" id="CHEBI:58357"/>
        <dbReference type="EC" id="2.7.1.81"/>
    </reaction>
</comment>
<evidence type="ECO:0000256" key="5">
    <source>
        <dbReference type="ARBA" id="ARBA00022777"/>
    </source>
</evidence>
<organism evidence="11 12">
    <name type="scientific">Cherax quadricarinatus</name>
    <name type="common">Australian red claw crayfish</name>
    <dbReference type="NCBI Taxonomy" id="27406"/>
    <lineage>
        <taxon>Eukaryota</taxon>
        <taxon>Metazoa</taxon>
        <taxon>Ecdysozoa</taxon>
        <taxon>Arthropoda</taxon>
        <taxon>Crustacea</taxon>
        <taxon>Multicrustacea</taxon>
        <taxon>Malacostraca</taxon>
        <taxon>Eumalacostraca</taxon>
        <taxon>Eucarida</taxon>
        <taxon>Decapoda</taxon>
        <taxon>Pleocyemata</taxon>
        <taxon>Astacidea</taxon>
        <taxon>Parastacoidea</taxon>
        <taxon>Parastacidae</taxon>
        <taxon>Cherax</taxon>
    </lineage>
</organism>
<evidence type="ECO:0000256" key="9">
    <source>
        <dbReference type="ARBA" id="ARBA00040505"/>
    </source>
</evidence>
<keyword evidence="12" id="KW-1185">Reference proteome</keyword>
<comment type="caution">
    <text evidence="11">The sequence shown here is derived from an EMBL/GenBank/DDBJ whole genome shotgun (WGS) entry which is preliminary data.</text>
</comment>
<dbReference type="InterPro" id="IPR002575">
    <property type="entry name" value="Aminoglycoside_PTrfase"/>
</dbReference>
<dbReference type="AlphaFoldDB" id="A0AAW0YIJ7"/>
<name>A0AAW0YIJ7_CHEQU</name>
<feature type="domain" description="Aminoglycoside phosphotransferase" evidence="10">
    <location>
        <begin position="10"/>
        <end position="135"/>
    </location>
</feature>
<evidence type="ECO:0000313" key="12">
    <source>
        <dbReference type="Proteomes" id="UP001445076"/>
    </source>
</evidence>
<comment type="similarity">
    <text evidence="2">Belongs to the aminoglycoside phosphotransferase family.</text>
</comment>
<keyword evidence="5" id="KW-0418">Kinase</keyword>
<evidence type="ECO:0000256" key="6">
    <source>
        <dbReference type="ARBA" id="ARBA00036820"/>
    </source>
</evidence>
<dbReference type="SUPFAM" id="SSF56112">
    <property type="entry name" value="Protein kinase-like (PK-like)"/>
    <property type="match status" value="1"/>
</dbReference>
<dbReference type="FunFam" id="3.90.1200.10:FF:000007">
    <property type="entry name" value="hydroxylysine kinase isoform X1"/>
    <property type="match status" value="1"/>
</dbReference>
<reference evidence="11 12" key="1">
    <citation type="journal article" date="2024" name="BMC Genomics">
        <title>Genome assembly of redclaw crayfish (Cherax quadricarinatus) provides insights into its immune adaptation and hypoxia tolerance.</title>
        <authorList>
            <person name="Liu Z."/>
            <person name="Zheng J."/>
            <person name="Li H."/>
            <person name="Fang K."/>
            <person name="Wang S."/>
            <person name="He J."/>
            <person name="Zhou D."/>
            <person name="Weng S."/>
            <person name="Chi M."/>
            <person name="Gu Z."/>
            <person name="He J."/>
            <person name="Li F."/>
            <person name="Wang M."/>
        </authorList>
    </citation>
    <scope>NUCLEOTIDE SEQUENCE [LARGE SCALE GENOMIC DNA]</scope>
    <source>
        <strain evidence="11">ZL_2023a</strain>
    </source>
</reference>
<dbReference type="GO" id="GO:0047992">
    <property type="term" value="F:hydroxylysine kinase activity"/>
    <property type="evidence" value="ECO:0007669"/>
    <property type="project" value="UniProtKB-EC"/>
</dbReference>
<dbReference type="EC" id="2.7.1.81" evidence="8"/>
<sequence length="233" mass="26694">ILHQVTYTKELFFECGAYLGKLNNELKDFCNEDLKSRKCLWSLESTPKLKKFVSAVKNEKQINLVQEVLAAWNLNIIPEIHRLEKGFIHGDFNEQNIIVNTKSGDPTTFHIDGLLDFGDIQYSCYLFEIAIAIMYQMVEVNCMPPNDVGGYVLAGYLTQRNISKNDWDILKECVAARFIQSLVLGAYSHEQDPGNGYLLVTAAKGWDVLSKFWKTPKEDILSRWKDIIKSYKA</sequence>
<dbReference type="Pfam" id="PF01636">
    <property type="entry name" value="APH"/>
    <property type="match status" value="1"/>
</dbReference>
<dbReference type="GO" id="GO:0005737">
    <property type="term" value="C:cytoplasm"/>
    <property type="evidence" value="ECO:0007669"/>
    <property type="project" value="UniProtKB-SubCell"/>
</dbReference>
<evidence type="ECO:0000256" key="7">
    <source>
        <dbReference type="ARBA" id="ARBA00037368"/>
    </source>
</evidence>
<gene>
    <name evidence="11" type="ORF">OTU49_015226</name>
</gene>
<dbReference type="PANTHER" id="PTHR21064:SF1">
    <property type="entry name" value="HYDROXYLYSINE KINASE"/>
    <property type="match status" value="1"/>
</dbReference>
<comment type="subcellular location">
    <subcellularLocation>
        <location evidence="1">Cytoplasm</location>
    </subcellularLocation>
</comment>
<accession>A0AAW0YIJ7</accession>
<dbReference type="Proteomes" id="UP001445076">
    <property type="component" value="Unassembled WGS sequence"/>
</dbReference>
<evidence type="ECO:0000256" key="2">
    <source>
        <dbReference type="ARBA" id="ARBA00006219"/>
    </source>
</evidence>
<evidence type="ECO:0000256" key="8">
    <source>
        <dbReference type="ARBA" id="ARBA00038873"/>
    </source>
</evidence>
<protein>
    <recommendedName>
        <fullName evidence="9">Hydroxylysine kinase</fullName>
        <ecNumber evidence="8">2.7.1.81</ecNumber>
    </recommendedName>
</protein>
<proteinExistence type="inferred from homology"/>